<dbReference type="Proteomes" id="UP000770661">
    <property type="component" value="Unassembled WGS sequence"/>
</dbReference>
<dbReference type="Pfam" id="PF00089">
    <property type="entry name" value="Trypsin"/>
    <property type="match status" value="2"/>
</dbReference>
<dbReference type="SUPFAM" id="SSF50494">
    <property type="entry name" value="Trypsin-like serine proteases"/>
    <property type="match status" value="1"/>
</dbReference>
<dbReference type="InterPro" id="IPR001314">
    <property type="entry name" value="Peptidase_S1A"/>
</dbReference>
<dbReference type="InterPro" id="IPR009003">
    <property type="entry name" value="Peptidase_S1_PA"/>
</dbReference>
<keyword evidence="1 7" id="KW-0645">Protease</keyword>
<evidence type="ECO:0000259" key="6">
    <source>
        <dbReference type="PROSITE" id="PS50240"/>
    </source>
</evidence>
<dbReference type="PRINTS" id="PR00722">
    <property type="entry name" value="CHYMOTRYPSIN"/>
</dbReference>
<dbReference type="PANTHER" id="PTHR24258">
    <property type="entry name" value="SERINE PROTEASE-RELATED"/>
    <property type="match status" value="1"/>
</dbReference>
<proteinExistence type="predicted"/>
<protein>
    <submittedName>
        <fullName evidence="7">Serine protease 55</fullName>
    </submittedName>
</protein>
<dbReference type="CDD" id="cd00190">
    <property type="entry name" value="Tryp_SPc"/>
    <property type="match status" value="1"/>
</dbReference>
<feature type="region of interest" description="Disordered" evidence="5">
    <location>
        <begin position="1"/>
        <end position="64"/>
    </location>
</feature>
<evidence type="ECO:0000313" key="8">
    <source>
        <dbReference type="Proteomes" id="UP000770661"/>
    </source>
</evidence>
<dbReference type="GO" id="GO:0006508">
    <property type="term" value="P:proteolysis"/>
    <property type="evidence" value="ECO:0007669"/>
    <property type="project" value="UniProtKB-KW"/>
</dbReference>
<dbReference type="PANTHER" id="PTHR24258:SF140">
    <property type="entry name" value="BCDNA.GH08420-RELATED"/>
    <property type="match status" value="1"/>
</dbReference>
<evidence type="ECO:0000256" key="2">
    <source>
        <dbReference type="ARBA" id="ARBA00022801"/>
    </source>
</evidence>
<gene>
    <name evidence="7" type="primary">PRSS55</name>
    <name evidence="7" type="ORF">GWK47_046958</name>
</gene>
<dbReference type="Gene3D" id="2.40.10.10">
    <property type="entry name" value="Trypsin-like serine proteases"/>
    <property type="match status" value="2"/>
</dbReference>
<dbReference type="OrthoDB" id="6377254at2759"/>
<accession>A0A8J4YCI0</accession>
<dbReference type="AlphaFoldDB" id="A0A8J4YCI0"/>
<comment type="caution">
    <text evidence="7">The sequence shown here is derived from an EMBL/GenBank/DDBJ whole genome shotgun (WGS) entry which is preliminary data.</text>
</comment>
<dbReference type="EMBL" id="JACEEZ010011608">
    <property type="protein sequence ID" value="KAG0721191.1"/>
    <property type="molecule type" value="Genomic_DNA"/>
</dbReference>
<evidence type="ECO:0000256" key="5">
    <source>
        <dbReference type="SAM" id="MobiDB-lite"/>
    </source>
</evidence>
<reference evidence="7" key="1">
    <citation type="submission" date="2020-07" db="EMBL/GenBank/DDBJ databases">
        <title>The High-quality genome of the commercially important snow crab, Chionoecetes opilio.</title>
        <authorList>
            <person name="Jeong J.-H."/>
            <person name="Ryu S."/>
        </authorList>
    </citation>
    <scope>NUCLEOTIDE SEQUENCE</scope>
    <source>
        <strain evidence="7">MADBK_172401_WGS</strain>
        <tissue evidence="7">Digestive gland</tissue>
    </source>
</reference>
<name>A0A8J4YCI0_CHIOP</name>
<organism evidence="7 8">
    <name type="scientific">Chionoecetes opilio</name>
    <name type="common">Atlantic snow crab</name>
    <name type="synonym">Cancer opilio</name>
    <dbReference type="NCBI Taxonomy" id="41210"/>
    <lineage>
        <taxon>Eukaryota</taxon>
        <taxon>Metazoa</taxon>
        <taxon>Ecdysozoa</taxon>
        <taxon>Arthropoda</taxon>
        <taxon>Crustacea</taxon>
        <taxon>Multicrustacea</taxon>
        <taxon>Malacostraca</taxon>
        <taxon>Eumalacostraca</taxon>
        <taxon>Eucarida</taxon>
        <taxon>Decapoda</taxon>
        <taxon>Pleocyemata</taxon>
        <taxon>Brachyura</taxon>
        <taxon>Eubrachyura</taxon>
        <taxon>Majoidea</taxon>
        <taxon>Majidae</taxon>
        <taxon>Chionoecetes</taxon>
    </lineage>
</organism>
<evidence type="ECO:0000256" key="3">
    <source>
        <dbReference type="ARBA" id="ARBA00022825"/>
    </source>
</evidence>
<dbReference type="InterPro" id="IPR018114">
    <property type="entry name" value="TRYPSIN_HIS"/>
</dbReference>
<dbReference type="InterPro" id="IPR043504">
    <property type="entry name" value="Peptidase_S1_PA_chymotrypsin"/>
</dbReference>
<sequence>MLQITGRRKYGYPRPGHGFRRPTHAFRRPESNNRRRRPRPNRNTEEDSRKGSGGQRDGLSAQPTAAPAVSTLEWGVPDLTNTLFGSYMGDRTVFSNRITYGFLAGTREFPWQVGMVVGEKFHCGACIIGEQWILTAAHCVVSYKNTPHKLILNLGDWDLSTTNDGPSLNITPESVTVHPQYSRATLQNDLAILRLPSKIKFTDDIKPICLPTEGEFLGDSGGPSVMEIPEGSGNYVLVGLVSFGSGSCVDAQLPGVYTKVTHYRDWITSNMV</sequence>
<dbReference type="PROSITE" id="PS50240">
    <property type="entry name" value="TRYPSIN_DOM"/>
    <property type="match status" value="1"/>
</dbReference>
<keyword evidence="3" id="KW-0720">Serine protease</keyword>
<evidence type="ECO:0000313" key="7">
    <source>
        <dbReference type="EMBL" id="KAG0721191.1"/>
    </source>
</evidence>
<feature type="compositionally biased region" description="Basic residues" evidence="5">
    <location>
        <begin position="1"/>
        <end position="26"/>
    </location>
</feature>
<dbReference type="GO" id="GO:0004252">
    <property type="term" value="F:serine-type endopeptidase activity"/>
    <property type="evidence" value="ECO:0007669"/>
    <property type="project" value="InterPro"/>
</dbReference>
<evidence type="ECO:0000256" key="1">
    <source>
        <dbReference type="ARBA" id="ARBA00022670"/>
    </source>
</evidence>
<keyword evidence="2" id="KW-0378">Hydrolase</keyword>
<dbReference type="PROSITE" id="PS00134">
    <property type="entry name" value="TRYPSIN_HIS"/>
    <property type="match status" value="1"/>
</dbReference>
<dbReference type="FunFam" id="2.40.10.10:FF:000060">
    <property type="entry name" value="Acrosin"/>
    <property type="match status" value="1"/>
</dbReference>
<dbReference type="InterPro" id="IPR001254">
    <property type="entry name" value="Trypsin_dom"/>
</dbReference>
<dbReference type="SMART" id="SM00020">
    <property type="entry name" value="Tryp_SPc"/>
    <property type="match status" value="1"/>
</dbReference>
<feature type="domain" description="Peptidase S1" evidence="6">
    <location>
        <begin position="98"/>
        <end position="272"/>
    </location>
</feature>
<evidence type="ECO:0000256" key="4">
    <source>
        <dbReference type="ARBA" id="ARBA00023157"/>
    </source>
</evidence>
<keyword evidence="4" id="KW-1015">Disulfide bond</keyword>
<keyword evidence="8" id="KW-1185">Reference proteome</keyword>